<comment type="caution">
    <text evidence="1">The sequence shown here is derived from an EMBL/GenBank/DDBJ whole genome shotgun (WGS) entry which is preliminary data.</text>
</comment>
<dbReference type="PANTHER" id="PTHR34070">
    <property type="entry name" value="ARMADILLO-TYPE FOLD"/>
    <property type="match status" value="1"/>
</dbReference>
<organism evidence="1 2">
    <name type="scientific">Winogradskyella alexanderae</name>
    <dbReference type="NCBI Taxonomy" id="2877123"/>
    <lineage>
        <taxon>Bacteria</taxon>
        <taxon>Pseudomonadati</taxon>
        <taxon>Bacteroidota</taxon>
        <taxon>Flavobacteriia</taxon>
        <taxon>Flavobacteriales</taxon>
        <taxon>Flavobacteriaceae</taxon>
        <taxon>Winogradskyella</taxon>
    </lineage>
</organism>
<dbReference type="CDD" id="cd07064">
    <property type="entry name" value="AlkD_like_1"/>
    <property type="match status" value="1"/>
</dbReference>
<sequence>MHFVPELRRHFINNRNEIDAKAMQAYMKNKFVFFGIKSVQRKTILKEAIHSNKEEVTSNISEIAKVLYSMHEREFHYCAMETFARFKKRNYLKADIEFITYLITTNSHWDSVDFIAKHILGQFLLEHPYMREETISKLSQSQNMWLNRASILFQLGYKEKTDAKLLFQVCNAHKHSDEFFIQKAIGWALREYAKYNSDAVINVVKTSELKPLSQKEALKHFK</sequence>
<dbReference type="Gene3D" id="1.20.1660.10">
    <property type="entry name" value="Hypothetical protein (EF3068)"/>
    <property type="match status" value="1"/>
</dbReference>
<dbReference type="RefSeq" id="WP_224526315.1">
    <property type="nucleotide sequence ID" value="NZ_JAIUJR010000002.1"/>
</dbReference>
<evidence type="ECO:0000313" key="2">
    <source>
        <dbReference type="Proteomes" id="UP001198901"/>
    </source>
</evidence>
<accession>A0ABS7XP38</accession>
<gene>
    <name evidence="1" type="ORF">LBU54_04190</name>
</gene>
<evidence type="ECO:0000313" key="1">
    <source>
        <dbReference type="EMBL" id="MCA0131772.1"/>
    </source>
</evidence>
<proteinExistence type="predicted"/>
<reference evidence="2" key="1">
    <citation type="submission" date="2023-07" db="EMBL/GenBank/DDBJ databases">
        <authorList>
            <person name="Yue Y."/>
        </authorList>
    </citation>
    <scope>NUCLEOTIDE SEQUENCE [LARGE SCALE GENOMIC DNA]</scope>
    <source>
        <strain evidence="2">D23</strain>
    </source>
</reference>
<dbReference type="Proteomes" id="UP001198901">
    <property type="component" value="Unassembled WGS sequence"/>
</dbReference>
<name>A0ABS7XP38_9FLAO</name>
<dbReference type="SUPFAM" id="SSF48371">
    <property type="entry name" value="ARM repeat"/>
    <property type="match status" value="1"/>
</dbReference>
<dbReference type="EMBL" id="JAIUJR010000002">
    <property type="protein sequence ID" value="MCA0131772.1"/>
    <property type="molecule type" value="Genomic_DNA"/>
</dbReference>
<dbReference type="InterPro" id="IPR016024">
    <property type="entry name" value="ARM-type_fold"/>
</dbReference>
<dbReference type="PANTHER" id="PTHR34070:SF1">
    <property type="entry name" value="DNA ALKYLATION REPAIR PROTEIN"/>
    <property type="match status" value="1"/>
</dbReference>
<dbReference type="Pfam" id="PF08713">
    <property type="entry name" value="DNA_alkylation"/>
    <property type="match status" value="1"/>
</dbReference>
<keyword evidence="2" id="KW-1185">Reference proteome</keyword>
<dbReference type="Gene3D" id="1.25.40.290">
    <property type="entry name" value="ARM repeat domains"/>
    <property type="match status" value="1"/>
</dbReference>
<dbReference type="InterPro" id="IPR014825">
    <property type="entry name" value="DNA_alkylation"/>
</dbReference>
<protein>
    <submittedName>
        <fullName evidence="1">DNA alkylation repair protein</fullName>
    </submittedName>
</protein>